<protein>
    <submittedName>
        <fullName evidence="2">Uncharacterized protein</fullName>
    </submittedName>
</protein>
<name>A0A0D9VE51_9ORYZ</name>
<dbReference type="HOGENOM" id="CLU_2725819_0_0_1"/>
<keyword evidence="1" id="KW-1133">Transmembrane helix</keyword>
<keyword evidence="3" id="KW-1185">Reference proteome</keyword>
<evidence type="ECO:0000256" key="1">
    <source>
        <dbReference type="SAM" id="Phobius"/>
    </source>
</evidence>
<evidence type="ECO:0000313" key="2">
    <source>
        <dbReference type="EnsemblPlants" id="LPERR02G08490.1"/>
    </source>
</evidence>
<accession>A0A0D9VE51</accession>
<dbReference type="Gramene" id="LPERR02G08490.1">
    <property type="protein sequence ID" value="LPERR02G08490.1"/>
    <property type="gene ID" value="LPERR02G08490"/>
</dbReference>
<organism evidence="2 3">
    <name type="scientific">Leersia perrieri</name>
    <dbReference type="NCBI Taxonomy" id="77586"/>
    <lineage>
        <taxon>Eukaryota</taxon>
        <taxon>Viridiplantae</taxon>
        <taxon>Streptophyta</taxon>
        <taxon>Embryophyta</taxon>
        <taxon>Tracheophyta</taxon>
        <taxon>Spermatophyta</taxon>
        <taxon>Magnoliopsida</taxon>
        <taxon>Liliopsida</taxon>
        <taxon>Poales</taxon>
        <taxon>Poaceae</taxon>
        <taxon>BOP clade</taxon>
        <taxon>Oryzoideae</taxon>
        <taxon>Oryzeae</taxon>
        <taxon>Oryzinae</taxon>
        <taxon>Leersia</taxon>
    </lineage>
</organism>
<proteinExistence type="predicted"/>
<dbReference type="Proteomes" id="UP000032180">
    <property type="component" value="Chromosome 2"/>
</dbReference>
<keyword evidence="1" id="KW-0812">Transmembrane</keyword>
<dbReference type="EnsemblPlants" id="LPERR02G08490.1">
    <property type="protein sequence ID" value="LPERR02G08490.1"/>
    <property type="gene ID" value="LPERR02G08490"/>
</dbReference>
<feature type="transmembrane region" description="Helical" evidence="1">
    <location>
        <begin position="45"/>
        <end position="62"/>
    </location>
</feature>
<reference evidence="2 3" key="1">
    <citation type="submission" date="2012-08" db="EMBL/GenBank/DDBJ databases">
        <title>Oryza genome evolution.</title>
        <authorList>
            <person name="Wing R.A."/>
        </authorList>
    </citation>
    <scope>NUCLEOTIDE SEQUENCE</scope>
</reference>
<dbReference type="AlphaFoldDB" id="A0A0D9VE51"/>
<evidence type="ECO:0000313" key="3">
    <source>
        <dbReference type="Proteomes" id="UP000032180"/>
    </source>
</evidence>
<reference evidence="2" key="3">
    <citation type="submission" date="2015-04" db="UniProtKB">
        <authorList>
            <consortium name="EnsemblPlants"/>
        </authorList>
    </citation>
    <scope>IDENTIFICATION</scope>
</reference>
<reference evidence="3" key="2">
    <citation type="submission" date="2013-12" db="EMBL/GenBank/DDBJ databases">
        <authorList>
            <person name="Yu Y."/>
            <person name="Lee S."/>
            <person name="de Baynast K."/>
            <person name="Wissotski M."/>
            <person name="Liu L."/>
            <person name="Talag J."/>
            <person name="Goicoechea J."/>
            <person name="Angelova A."/>
            <person name="Jetty R."/>
            <person name="Kudrna D."/>
            <person name="Golser W."/>
            <person name="Rivera L."/>
            <person name="Zhang J."/>
            <person name="Wing R."/>
        </authorList>
    </citation>
    <scope>NUCLEOTIDE SEQUENCE</scope>
</reference>
<sequence length="72" mass="8314">MRQPVVRESESFQKPINITRFWLDTAQLHMLGSNRNTRLFEPLPLVAYTCNLIIVITIISRFNSPYCFVGGV</sequence>
<keyword evidence="1" id="KW-0472">Membrane</keyword>